<evidence type="ECO:0000313" key="2">
    <source>
        <dbReference type="EMBL" id="OGK57278.1"/>
    </source>
</evidence>
<dbReference type="STRING" id="1802074.A3J15_02185"/>
<name>A0A1F7JNT0_9BACT</name>
<gene>
    <name evidence="2" type="ORF">A3J15_02185</name>
</gene>
<evidence type="ECO:0000256" key="1">
    <source>
        <dbReference type="SAM" id="Phobius"/>
    </source>
</evidence>
<keyword evidence="1" id="KW-0472">Membrane</keyword>
<proteinExistence type="predicted"/>
<keyword evidence="1" id="KW-0812">Transmembrane</keyword>
<dbReference type="InterPro" id="IPR032820">
    <property type="entry name" value="ATPase_put"/>
</dbReference>
<sequence length="77" mass="8747">MRHADISKKNVKNDNLLIANSLNIGYYLVSPILIGVFFGLFIDSKINTKPTFTLIFIVLGLIASFYNLRKIYKDATH</sequence>
<keyword evidence="1" id="KW-1133">Transmembrane helix</keyword>
<accession>A0A1F7JNT0</accession>
<reference evidence="2 3" key="1">
    <citation type="journal article" date="2016" name="Nat. Commun.">
        <title>Thousands of microbial genomes shed light on interconnected biogeochemical processes in an aquifer system.</title>
        <authorList>
            <person name="Anantharaman K."/>
            <person name="Brown C.T."/>
            <person name="Hug L.A."/>
            <person name="Sharon I."/>
            <person name="Castelle C.J."/>
            <person name="Probst A.J."/>
            <person name="Thomas B.C."/>
            <person name="Singh A."/>
            <person name="Wilkins M.J."/>
            <person name="Karaoz U."/>
            <person name="Brodie E.L."/>
            <person name="Williams K.H."/>
            <person name="Hubbard S.S."/>
            <person name="Banfield J.F."/>
        </authorList>
    </citation>
    <scope>NUCLEOTIDE SEQUENCE [LARGE SCALE GENOMIC DNA]</scope>
</reference>
<protein>
    <recommendedName>
        <fullName evidence="4">F0F1 ATP synthase subunit</fullName>
    </recommendedName>
</protein>
<evidence type="ECO:0008006" key="4">
    <source>
        <dbReference type="Google" id="ProtNLM"/>
    </source>
</evidence>
<dbReference type="Proteomes" id="UP000176376">
    <property type="component" value="Unassembled WGS sequence"/>
</dbReference>
<dbReference type="Pfam" id="PF09527">
    <property type="entry name" value="ATPase_gene1"/>
    <property type="match status" value="1"/>
</dbReference>
<feature type="transmembrane region" description="Helical" evidence="1">
    <location>
        <begin position="48"/>
        <end position="68"/>
    </location>
</feature>
<comment type="caution">
    <text evidence="2">The sequence shown here is derived from an EMBL/GenBank/DDBJ whole genome shotgun (WGS) entry which is preliminary data.</text>
</comment>
<feature type="transmembrane region" description="Helical" evidence="1">
    <location>
        <begin position="21"/>
        <end position="42"/>
    </location>
</feature>
<dbReference type="EMBL" id="MGAY01000007">
    <property type="protein sequence ID" value="OGK57278.1"/>
    <property type="molecule type" value="Genomic_DNA"/>
</dbReference>
<organism evidence="2 3">
    <name type="scientific">Candidatus Roizmanbacteria bacterium RIFCSPLOWO2_02_FULL_38_10</name>
    <dbReference type="NCBI Taxonomy" id="1802074"/>
    <lineage>
        <taxon>Bacteria</taxon>
        <taxon>Candidatus Roizmaniibacteriota</taxon>
    </lineage>
</organism>
<dbReference type="AlphaFoldDB" id="A0A1F7JNT0"/>
<evidence type="ECO:0000313" key="3">
    <source>
        <dbReference type="Proteomes" id="UP000176376"/>
    </source>
</evidence>